<sequence length="59" mass="6624">MIRKRNPSTAVDADDLGPQIDEPPCQDDLPLFCVSSGKIFEQRHALIASRYLVQRPSVK</sequence>
<dbReference type="AlphaFoldDB" id="A0A4Q0T6A5"/>
<dbReference type="Proteomes" id="UP000289437">
    <property type="component" value="Unassembled WGS sequence"/>
</dbReference>
<gene>
    <name evidence="1" type="ORF">GRAN_1480</name>
</gene>
<keyword evidence="2" id="KW-1185">Reference proteome</keyword>
<dbReference type="EMBL" id="RDSM01000001">
    <property type="protein sequence ID" value="RXH58170.1"/>
    <property type="molecule type" value="Genomic_DNA"/>
</dbReference>
<comment type="caution">
    <text evidence="1">The sequence shown here is derived from an EMBL/GenBank/DDBJ whole genome shotgun (WGS) entry which is preliminary data.</text>
</comment>
<protein>
    <submittedName>
        <fullName evidence="1">Uncharacterized protein</fullName>
    </submittedName>
</protein>
<accession>A0A4Q0T6A5</accession>
<proteinExistence type="predicted"/>
<name>A0A4Q0T6A5_9BACT</name>
<reference evidence="2" key="2">
    <citation type="submission" date="2019-02" db="EMBL/GenBank/DDBJ databases">
        <title>Granulicella sibirica sp. nov., a psychrotolerant acidobacterium isolated from an organic soil layer in forested tundra, West Siberia.</title>
        <authorList>
            <person name="Oshkin I.Y."/>
            <person name="Kulichevskaya I.S."/>
            <person name="Rijpstra W.I.C."/>
            <person name="Sinninghe Damste J.S."/>
            <person name="Rakitin A.L."/>
            <person name="Ravin N.V."/>
            <person name="Dedysh S.N."/>
        </authorList>
    </citation>
    <scope>NUCLEOTIDE SEQUENCE [LARGE SCALE GENOMIC DNA]</scope>
    <source>
        <strain evidence="2">AF10</strain>
    </source>
</reference>
<evidence type="ECO:0000313" key="1">
    <source>
        <dbReference type="EMBL" id="RXH58170.1"/>
    </source>
</evidence>
<organism evidence="1 2">
    <name type="scientific">Granulicella sibirica</name>
    <dbReference type="NCBI Taxonomy" id="2479048"/>
    <lineage>
        <taxon>Bacteria</taxon>
        <taxon>Pseudomonadati</taxon>
        <taxon>Acidobacteriota</taxon>
        <taxon>Terriglobia</taxon>
        <taxon>Terriglobales</taxon>
        <taxon>Acidobacteriaceae</taxon>
        <taxon>Granulicella</taxon>
    </lineage>
</organism>
<evidence type="ECO:0000313" key="2">
    <source>
        <dbReference type="Proteomes" id="UP000289437"/>
    </source>
</evidence>
<reference evidence="1 2" key="1">
    <citation type="submission" date="2018-11" db="EMBL/GenBank/DDBJ databases">
        <authorList>
            <person name="Mardanov A.V."/>
            <person name="Ravin N.V."/>
            <person name="Dedysh S.N."/>
        </authorList>
    </citation>
    <scope>NUCLEOTIDE SEQUENCE [LARGE SCALE GENOMIC DNA]</scope>
    <source>
        <strain evidence="1 2">AF10</strain>
    </source>
</reference>